<reference evidence="1 2" key="1">
    <citation type="submission" date="2019-11" db="EMBL/GenBank/DDBJ databases">
        <title>Bacillus lacus genome.</title>
        <authorList>
            <person name="Allen C.J."/>
            <person name="Newman J.D."/>
        </authorList>
    </citation>
    <scope>NUCLEOTIDE SEQUENCE [LARGE SCALE GENOMIC DNA]</scope>
    <source>
        <strain evidence="1 2">KCTC 33946</strain>
    </source>
</reference>
<proteinExistence type="predicted"/>
<dbReference type="OrthoDB" id="2353168at2"/>
<sequence>MLFHYHIWTPHVEKTEQFYKDQGFRISQRIGRYEGEFQEFSPPLTWDDFRDRNILFRIIEARKGTINITFGYGKRTMFDHIGFLVAPKELEQVCENAMKLSWKVQKNERRTFIETPYSFKIELQTNTDVIDSLNSRIRIEDLTLEIQKAGLESDLLSLFGSYKHRVHSEIGNVVTVKKVVMNNLASSPVVDPNGVKIIHKEAPSL</sequence>
<evidence type="ECO:0000313" key="1">
    <source>
        <dbReference type="EMBL" id="MRX73539.1"/>
    </source>
</evidence>
<dbReference type="SUPFAM" id="SSF54593">
    <property type="entry name" value="Glyoxalase/Bleomycin resistance protein/Dihydroxybiphenyl dioxygenase"/>
    <property type="match status" value="1"/>
</dbReference>
<keyword evidence="2" id="KW-1185">Reference proteome</keyword>
<gene>
    <name evidence="1" type="ORF">GJU40_15450</name>
</gene>
<name>A0A7X2J1E8_9BACI</name>
<dbReference type="RefSeq" id="WP_154308999.1">
    <property type="nucleotide sequence ID" value="NZ_WKKI01000037.1"/>
</dbReference>
<evidence type="ECO:0008006" key="3">
    <source>
        <dbReference type="Google" id="ProtNLM"/>
    </source>
</evidence>
<dbReference type="EMBL" id="WKKI01000037">
    <property type="protein sequence ID" value="MRX73539.1"/>
    <property type="molecule type" value="Genomic_DNA"/>
</dbReference>
<protein>
    <recommendedName>
        <fullName evidence="3">VOC domain-containing protein</fullName>
    </recommendedName>
</protein>
<accession>A0A7X2J1E8</accession>
<evidence type="ECO:0000313" key="2">
    <source>
        <dbReference type="Proteomes" id="UP000448867"/>
    </source>
</evidence>
<dbReference type="InterPro" id="IPR029068">
    <property type="entry name" value="Glyas_Bleomycin-R_OHBP_Dase"/>
</dbReference>
<dbReference type="Gene3D" id="3.10.180.10">
    <property type="entry name" value="2,3-Dihydroxybiphenyl 1,2-Dioxygenase, domain 1"/>
    <property type="match status" value="1"/>
</dbReference>
<comment type="caution">
    <text evidence="1">The sequence shown here is derived from an EMBL/GenBank/DDBJ whole genome shotgun (WGS) entry which is preliminary data.</text>
</comment>
<dbReference type="Proteomes" id="UP000448867">
    <property type="component" value="Unassembled WGS sequence"/>
</dbReference>
<dbReference type="AlphaFoldDB" id="A0A7X2J1E8"/>
<organism evidence="1 2">
    <name type="scientific">Metabacillus lacus</name>
    <dbReference type="NCBI Taxonomy" id="1983721"/>
    <lineage>
        <taxon>Bacteria</taxon>
        <taxon>Bacillati</taxon>
        <taxon>Bacillota</taxon>
        <taxon>Bacilli</taxon>
        <taxon>Bacillales</taxon>
        <taxon>Bacillaceae</taxon>
        <taxon>Metabacillus</taxon>
    </lineage>
</organism>